<reference evidence="8 9" key="1">
    <citation type="journal article" date="2017" name="Antonie Van Leeuwenhoek">
        <title>Rhizobium rhizosphaerae sp. nov., a novel species isolated from rice rhizosphere.</title>
        <authorList>
            <person name="Zhao J.J."/>
            <person name="Zhang J."/>
            <person name="Zhang R.J."/>
            <person name="Zhang C.W."/>
            <person name="Yin H.Q."/>
            <person name="Zhang X.X."/>
        </authorList>
    </citation>
    <scope>NUCLEOTIDE SEQUENCE [LARGE SCALE GENOMIC DNA]</scope>
    <source>
        <strain evidence="8 9">BSs20135</strain>
    </source>
</reference>
<dbReference type="EMBL" id="BAEO01000068">
    <property type="protein sequence ID" value="GAC22136.1"/>
    <property type="molecule type" value="Genomic_DNA"/>
</dbReference>
<feature type="transmembrane region" description="Helical" evidence="6">
    <location>
        <begin position="274"/>
        <end position="290"/>
    </location>
</feature>
<gene>
    <name evidence="8" type="ORF">GARC_5201</name>
</gene>
<dbReference type="GO" id="GO:0005886">
    <property type="term" value="C:plasma membrane"/>
    <property type="evidence" value="ECO:0007669"/>
    <property type="project" value="UniProtKB-SubCell"/>
</dbReference>
<dbReference type="STRING" id="493475.GARC_5201"/>
<name>K6YDT3_9ALTE</name>
<evidence type="ECO:0000313" key="9">
    <source>
        <dbReference type="Proteomes" id="UP000006327"/>
    </source>
</evidence>
<feature type="transmembrane region" description="Helical" evidence="6">
    <location>
        <begin position="42"/>
        <end position="59"/>
    </location>
</feature>
<comment type="caution">
    <text evidence="8">The sequence shown here is derived from an EMBL/GenBank/DDBJ whole genome shotgun (WGS) entry which is preliminary data.</text>
</comment>
<feature type="transmembrane region" description="Helical" evidence="6">
    <location>
        <begin position="218"/>
        <end position="237"/>
    </location>
</feature>
<proteinExistence type="predicted"/>
<keyword evidence="5 6" id="KW-0472">Membrane</keyword>
<dbReference type="eggNOG" id="COG0697">
    <property type="taxonomic scope" value="Bacteria"/>
</dbReference>
<dbReference type="OrthoDB" id="9813617at2"/>
<comment type="subcellular location">
    <subcellularLocation>
        <location evidence="1">Cell membrane</location>
        <topology evidence="1">Multi-pass membrane protein</topology>
    </subcellularLocation>
</comment>
<sequence length="291" mass="31896">MVTQQQKGIFFVVMGTLLFSSKAIIVKMLFQIGLGALELQTLRMLFILPFYLGILYWTVSRRSWGVTKKDVLGAVAAGVACYHIASYLDLQGLLYISAGLERMILFCYPAISMLFAWIFLKETVSSRLWLALLVAYSGIGLFFFADLSFGGDDLWLGSLLVFIASIFTAWFMIANQIYSRRIGSQRFTCIAMIGAVATMLMHATAVGVQDLSTFTRPMYAGAAAIAIFCTLIPSFLVSAGVKIVGASKAGIVGAVGPLMTIILSNYLLQEPLGWMHFVGLILVIMGMRLLK</sequence>
<protein>
    <recommendedName>
        <fullName evidence="7">EamA domain-containing protein</fullName>
    </recommendedName>
</protein>
<keyword evidence="4 6" id="KW-1133">Transmembrane helix</keyword>
<feature type="transmembrane region" description="Helical" evidence="6">
    <location>
        <begin position="155"/>
        <end position="175"/>
    </location>
</feature>
<dbReference type="Proteomes" id="UP000006327">
    <property type="component" value="Unassembled WGS sequence"/>
</dbReference>
<evidence type="ECO:0000259" key="7">
    <source>
        <dbReference type="Pfam" id="PF00892"/>
    </source>
</evidence>
<dbReference type="PANTHER" id="PTHR42920:SF5">
    <property type="entry name" value="EAMA DOMAIN-CONTAINING PROTEIN"/>
    <property type="match status" value="1"/>
</dbReference>
<evidence type="ECO:0000256" key="4">
    <source>
        <dbReference type="ARBA" id="ARBA00022989"/>
    </source>
</evidence>
<evidence type="ECO:0000256" key="5">
    <source>
        <dbReference type="ARBA" id="ARBA00023136"/>
    </source>
</evidence>
<dbReference type="InterPro" id="IPR051258">
    <property type="entry name" value="Diverse_Substrate_Transporter"/>
</dbReference>
<feature type="transmembrane region" description="Helical" evidence="6">
    <location>
        <begin position="249"/>
        <end position="268"/>
    </location>
</feature>
<feature type="transmembrane region" description="Helical" evidence="6">
    <location>
        <begin position="187"/>
        <end position="206"/>
    </location>
</feature>
<dbReference type="SUPFAM" id="SSF103481">
    <property type="entry name" value="Multidrug resistance efflux transporter EmrE"/>
    <property type="match status" value="2"/>
</dbReference>
<feature type="domain" description="EamA" evidence="7">
    <location>
        <begin position="156"/>
        <end position="289"/>
    </location>
</feature>
<feature type="transmembrane region" description="Helical" evidence="6">
    <location>
        <begin position="94"/>
        <end position="120"/>
    </location>
</feature>
<evidence type="ECO:0000256" key="1">
    <source>
        <dbReference type="ARBA" id="ARBA00004651"/>
    </source>
</evidence>
<dbReference type="PANTHER" id="PTHR42920">
    <property type="entry name" value="OS03G0707200 PROTEIN-RELATED"/>
    <property type="match status" value="1"/>
</dbReference>
<keyword evidence="9" id="KW-1185">Reference proteome</keyword>
<keyword evidence="2" id="KW-1003">Cell membrane</keyword>
<dbReference type="InterPro" id="IPR000620">
    <property type="entry name" value="EamA_dom"/>
</dbReference>
<feature type="transmembrane region" description="Helical" evidence="6">
    <location>
        <begin position="71"/>
        <end position="88"/>
    </location>
</feature>
<keyword evidence="3 6" id="KW-0812">Transmembrane</keyword>
<dbReference type="RefSeq" id="WP_007625766.1">
    <property type="nucleotide sequence ID" value="NZ_BAEO01000068.1"/>
</dbReference>
<evidence type="ECO:0000256" key="2">
    <source>
        <dbReference type="ARBA" id="ARBA00022475"/>
    </source>
</evidence>
<evidence type="ECO:0000313" key="8">
    <source>
        <dbReference type="EMBL" id="GAC22136.1"/>
    </source>
</evidence>
<organism evidence="8 9">
    <name type="scientific">Paraglaciecola arctica BSs20135</name>
    <dbReference type="NCBI Taxonomy" id="493475"/>
    <lineage>
        <taxon>Bacteria</taxon>
        <taxon>Pseudomonadati</taxon>
        <taxon>Pseudomonadota</taxon>
        <taxon>Gammaproteobacteria</taxon>
        <taxon>Alteromonadales</taxon>
        <taxon>Alteromonadaceae</taxon>
        <taxon>Paraglaciecola</taxon>
    </lineage>
</organism>
<dbReference type="InterPro" id="IPR037185">
    <property type="entry name" value="EmrE-like"/>
</dbReference>
<feature type="domain" description="EamA" evidence="7">
    <location>
        <begin position="7"/>
        <end position="143"/>
    </location>
</feature>
<feature type="transmembrane region" description="Helical" evidence="6">
    <location>
        <begin position="127"/>
        <end position="149"/>
    </location>
</feature>
<dbReference type="Pfam" id="PF00892">
    <property type="entry name" value="EamA"/>
    <property type="match status" value="2"/>
</dbReference>
<accession>K6YDT3</accession>
<feature type="transmembrane region" description="Helical" evidence="6">
    <location>
        <begin position="9"/>
        <end position="30"/>
    </location>
</feature>
<dbReference type="AlphaFoldDB" id="K6YDT3"/>
<evidence type="ECO:0000256" key="6">
    <source>
        <dbReference type="SAM" id="Phobius"/>
    </source>
</evidence>
<evidence type="ECO:0000256" key="3">
    <source>
        <dbReference type="ARBA" id="ARBA00022692"/>
    </source>
</evidence>